<organism evidence="1 2">
    <name type="scientific">Bionectria ochroleuca</name>
    <name type="common">Gliocladium roseum</name>
    <dbReference type="NCBI Taxonomy" id="29856"/>
    <lineage>
        <taxon>Eukaryota</taxon>
        <taxon>Fungi</taxon>
        <taxon>Dikarya</taxon>
        <taxon>Ascomycota</taxon>
        <taxon>Pezizomycotina</taxon>
        <taxon>Sordariomycetes</taxon>
        <taxon>Hypocreomycetidae</taxon>
        <taxon>Hypocreales</taxon>
        <taxon>Bionectriaceae</taxon>
        <taxon>Clonostachys</taxon>
    </lineage>
</organism>
<dbReference type="PANTHER" id="PTHR42085:SF2">
    <property type="entry name" value="F-BOX DOMAIN-CONTAINING PROTEIN"/>
    <property type="match status" value="1"/>
</dbReference>
<dbReference type="InterPro" id="IPR038883">
    <property type="entry name" value="AN11006-like"/>
</dbReference>
<accession>A0ABY6V2W0</accession>
<gene>
    <name evidence="1" type="ORF">CLO192961_LOCUS490210</name>
</gene>
<evidence type="ECO:0008006" key="3">
    <source>
        <dbReference type="Google" id="ProtNLM"/>
    </source>
</evidence>
<evidence type="ECO:0000313" key="1">
    <source>
        <dbReference type="EMBL" id="VUC37960.1"/>
    </source>
</evidence>
<proteinExistence type="predicted"/>
<reference evidence="1 2" key="1">
    <citation type="submission" date="2019-06" db="EMBL/GenBank/DDBJ databases">
        <authorList>
            <person name="Broberg M."/>
        </authorList>
    </citation>
    <scope>NUCLEOTIDE SEQUENCE [LARGE SCALE GENOMIC DNA]</scope>
</reference>
<dbReference type="PANTHER" id="PTHR42085">
    <property type="entry name" value="F-BOX DOMAIN-CONTAINING PROTEIN"/>
    <property type="match status" value="1"/>
</dbReference>
<dbReference type="EMBL" id="CABFNS010001079">
    <property type="protein sequence ID" value="VUC37960.1"/>
    <property type="molecule type" value="Genomic_DNA"/>
</dbReference>
<keyword evidence="2" id="KW-1185">Reference proteome</keyword>
<protein>
    <recommendedName>
        <fullName evidence="3">F-box domain-containing protein</fullName>
    </recommendedName>
</protein>
<sequence length="580" mass="66320">MDEIIVDDLLAPPAPTPSHTHEGGSLSSRVNFLDLPQNVRDQIYQEAGCGGNKFIHLNLLTIRERDEGRFRYENSVSSTGALLFAGSHLVHDEVETKIYAENTFAVSLVNDSGLQMLENLSDTALRELRTLIVSICPGRCRNRVDRDAYHALFWLRWKSRLQAFWDSVDDRLDRDISPLNSSYKTDQSILSQWKRICARLAANSRPHQLSLSLVADVADEETAKGILDPLRGMPPLRDVAINLDLEGFDSKSFIQYAARDLVRPTVEESAFCFMNLPPELQFKILRHTSLVARGNIHIMQEKVSQPHDSVVDSCHMRRSRHRGGDDPVSQPMAGAACFCSREYPDAFSQLCKCTDCPPEDYFRVSKGFSHITRHVYYSRNKFHLHPTVNTTDRHTIATSRGDGYRLTLPLFLRRIPVDSLRSLRHLCIIFPPCSSDYLSSDQSDWHAWVESIKRLTHFADPSHLKLEIHFSDLSPARSMSSFSQSESQTALLRRHESARLRRNEIMEKAMFDTYKRILKPLGSLGHNLLSLQVFVSWPLFRGSHEERKENERSLEKMIMGDDYDSAKWGKLDQSEFCSVR</sequence>
<comment type="caution">
    <text evidence="1">The sequence shown here is derived from an EMBL/GenBank/DDBJ whole genome shotgun (WGS) entry which is preliminary data.</text>
</comment>
<name>A0ABY6V2W0_BIOOC</name>
<dbReference type="Proteomes" id="UP000766486">
    <property type="component" value="Unassembled WGS sequence"/>
</dbReference>
<evidence type="ECO:0000313" key="2">
    <source>
        <dbReference type="Proteomes" id="UP000766486"/>
    </source>
</evidence>